<gene>
    <name evidence="6 10" type="primary">argC</name>
    <name evidence="10" type="ORF">AB8Z38_07625</name>
</gene>
<comment type="subcellular location">
    <subcellularLocation>
        <location evidence="6">Cytoplasm</location>
    </subcellularLocation>
</comment>
<dbReference type="SMART" id="SM00859">
    <property type="entry name" value="Semialdhyde_dh"/>
    <property type="match status" value="1"/>
</dbReference>
<protein>
    <recommendedName>
        <fullName evidence="6">N-acetyl-gamma-glutamyl-phosphate reductase</fullName>
        <shortName evidence="6">AGPR</shortName>
        <ecNumber evidence="6">1.2.1.38</ecNumber>
    </recommendedName>
    <alternativeName>
        <fullName evidence="6">N-acetyl-glutamate semialdehyde dehydrogenase</fullName>
        <shortName evidence="6">NAGSA dehydrogenase</shortName>
    </alternativeName>
</protein>
<dbReference type="InterPro" id="IPR036291">
    <property type="entry name" value="NAD(P)-bd_dom_sf"/>
</dbReference>
<feature type="region of interest" description="Disordered" evidence="8">
    <location>
        <begin position="1"/>
        <end position="32"/>
    </location>
</feature>
<dbReference type="EC" id="1.2.1.38" evidence="6"/>
<dbReference type="Gene3D" id="3.40.50.720">
    <property type="entry name" value="NAD(P)-binding Rossmann-like Domain"/>
    <property type="match status" value="1"/>
</dbReference>
<evidence type="ECO:0000256" key="7">
    <source>
        <dbReference type="PROSITE-ProRule" id="PRU10010"/>
    </source>
</evidence>
<sequence>MNLSETSLSDTSLVDTKEGSKTGPAKKPASVFVDGGSGTTGLGINERLKLQSDVVVKTIADDKRKDPAAKKALMQEVDLVILCLPDDAAREAVALIDSMGASGPKVLDASTAYRVASDWAYGFPELTADQAGRIKAAKKVSNPGCYPTGAIALLRPIVDAGLLPPDYPVTVNAVSGYSGGGKSMIASYEEGRAPAFELYGLGFEHKHLPEMQLYSNLTRRPIFIPSVGNYRQGMLVSVPLQLDTLPGKPSGADLQAALAKRYAGSKYVSVMPLQNEATKGGKLEPEALNETNMLELYVFASDKHHQAVLVARLDNLGKGASGAAVQNMRLMLGLDA</sequence>
<organism evidence="10">
    <name type="scientific">Bradyrhizobium sp. LLZ17</name>
    <dbReference type="NCBI Taxonomy" id="3239388"/>
    <lineage>
        <taxon>Bacteria</taxon>
        <taxon>Pseudomonadati</taxon>
        <taxon>Pseudomonadota</taxon>
        <taxon>Alphaproteobacteria</taxon>
        <taxon>Hyphomicrobiales</taxon>
        <taxon>Nitrobacteraceae</taxon>
        <taxon>Bradyrhizobium</taxon>
    </lineage>
</organism>
<keyword evidence="3 6" id="KW-0028">Amino-acid biosynthesis</keyword>
<evidence type="ECO:0000256" key="4">
    <source>
        <dbReference type="ARBA" id="ARBA00022857"/>
    </source>
</evidence>
<dbReference type="Gene3D" id="3.30.360.10">
    <property type="entry name" value="Dihydrodipicolinate Reductase, domain 2"/>
    <property type="match status" value="1"/>
</dbReference>
<evidence type="ECO:0000256" key="8">
    <source>
        <dbReference type="SAM" id="MobiDB-lite"/>
    </source>
</evidence>
<dbReference type="GO" id="GO:0006526">
    <property type="term" value="P:L-arginine biosynthetic process"/>
    <property type="evidence" value="ECO:0007669"/>
    <property type="project" value="UniProtKB-UniRule"/>
</dbReference>
<comment type="function">
    <text evidence="6">Catalyzes the NADPH-dependent reduction of N-acetyl-5-glutamyl phosphate to yield N-acetyl-L-glutamate 5-semialdehyde.</text>
</comment>
<accession>A0AB39XMX6</accession>
<dbReference type="Pfam" id="PF22698">
    <property type="entry name" value="Semialdhyde_dhC_1"/>
    <property type="match status" value="1"/>
</dbReference>
<evidence type="ECO:0000256" key="6">
    <source>
        <dbReference type="HAMAP-Rule" id="MF_01110"/>
    </source>
</evidence>
<dbReference type="SUPFAM" id="SSF55347">
    <property type="entry name" value="Glyceraldehyde-3-phosphate dehydrogenase-like, C-terminal domain"/>
    <property type="match status" value="1"/>
</dbReference>
<keyword evidence="4 6" id="KW-0521">NADP</keyword>
<dbReference type="PROSITE" id="PS01224">
    <property type="entry name" value="ARGC"/>
    <property type="match status" value="1"/>
</dbReference>
<dbReference type="EMBL" id="CP165734">
    <property type="protein sequence ID" value="XDV59278.1"/>
    <property type="molecule type" value="Genomic_DNA"/>
</dbReference>
<name>A0AB39XMX6_9BRAD</name>
<dbReference type="PANTHER" id="PTHR32338:SF10">
    <property type="entry name" value="N-ACETYL-GAMMA-GLUTAMYL-PHOSPHATE REDUCTASE, CHLOROPLASTIC-RELATED"/>
    <property type="match status" value="1"/>
</dbReference>
<dbReference type="InterPro" id="IPR058924">
    <property type="entry name" value="AGPR_dimerisation_dom"/>
</dbReference>
<reference evidence="10" key="1">
    <citation type="submission" date="2024-08" db="EMBL/GenBank/DDBJ databases">
        <authorList>
            <person name="Chaddad Z."/>
            <person name="Lamrabet M."/>
            <person name="Bouhnik O."/>
            <person name="Alami S."/>
            <person name="Wipf D."/>
            <person name="Courty P.E."/>
            <person name="Missbah El Idrissi M."/>
        </authorList>
    </citation>
    <scope>NUCLEOTIDE SEQUENCE</scope>
    <source>
        <strain evidence="10">LLZ17</strain>
    </source>
</reference>
<comment type="similarity">
    <text evidence="6">Belongs to the NAGSA dehydrogenase family. Type 2 subfamily.</text>
</comment>
<dbReference type="InterPro" id="IPR023013">
    <property type="entry name" value="AGPR_AS"/>
</dbReference>
<evidence type="ECO:0000256" key="2">
    <source>
        <dbReference type="ARBA" id="ARBA00022571"/>
    </source>
</evidence>
<dbReference type="InterPro" id="IPR000534">
    <property type="entry name" value="Semialdehyde_DH_NAD-bd"/>
</dbReference>
<comment type="pathway">
    <text evidence="6">Amino-acid biosynthesis; L-arginine biosynthesis; N(2)-acetyl-L-ornithine from L-glutamate: step 3/4.</text>
</comment>
<keyword evidence="2 6" id="KW-0055">Arginine biosynthesis</keyword>
<dbReference type="InterPro" id="IPR010136">
    <property type="entry name" value="AGPR_type-2"/>
</dbReference>
<keyword evidence="5 6" id="KW-0560">Oxidoreductase</keyword>
<feature type="domain" description="Semialdehyde dehydrogenase NAD-binding" evidence="9">
    <location>
        <begin position="30"/>
        <end position="134"/>
    </location>
</feature>
<dbReference type="InterPro" id="IPR050085">
    <property type="entry name" value="AGPR"/>
</dbReference>
<dbReference type="PANTHER" id="PTHR32338">
    <property type="entry name" value="N-ACETYL-GAMMA-GLUTAMYL-PHOSPHATE REDUCTASE, CHLOROPLASTIC-RELATED-RELATED"/>
    <property type="match status" value="1"/>
</dbReference>
<evidence type="ECO:0000313" key="10">
    <source>
        <dbReference type="EMBL" id="XDV59278.1"/>
    </source>
</evidence>
<comment type="catalytic activity">
    <reaction evidence="6">
        <text>N-acetyl-L-glutamate 5-semialdehyde + phosphate + NADP(+) = N-acetyl-L-glutamyl 5-phosphate + NADPH + H(+)</text>
        <dbReference type="Rhea" id="RHEA:21588"/>
        <dbReference type="ChEBI" id="CHEBI:15378"/>
        <dbReference type="ChEBI" id="CHEBI:29123"/>
        <dbReference type="ChEBI" id="CHEBI:43474"/>
        <dbReference type="ChEBI" id="CHEBI:57783"/>
        <dbReference type="ChEBI" id="CHEBI:57936"/>
        <dbReference type="ChEBI" id="CHEBI:58349"/>
        <dbReference type="EC" id="1.2.1.38"/>
    </reaction>
</comment>
<proteinExistence type="inferred from homology"/>
<dbReference type="HAMAP" id="MF_01110">
    <property type="entry name" value="ArgC_type2"/>
    <property type="match status" value="1"/>
</dbReference>
<feature type="active site" evidence="6 7">
    <location>
        <position position="145"/>
    </location>
</feature>
<dbReference type="GO" id="GO:0051287">
    <property type="term" value="F:NAD binding"/>
    <property type="evidence" value="ECO:0007669"/>
    <property type="project" value="InterPro"/>
</dbReference>
<dbReference type="AlphaFoldDB" id="A0AB39XMX6"/>
<dbReference type="SUPFAM" id="SSF51735">
    <property type="entry name" value="NAD(P)-binding Rossmann-fold domains"/>
    <property type="match status" value="1"/>
</dbReference>
<evidence type="ECO:0000259" key="9">
    <source>
        <dbReference type="SMART" id="SM00859"/>
    </source>
</evidence>
<dbReference type="GO" id="GO:0003942">
    <property type="term" value="F:N-acetyl-gamma-glutamyl-phosphate reductase activity"/>
    <property type="evidence" value="ECO:0007669"/>
    <property type="project" value="UniProtKB-UniRule"/>
</dbReference>
<feature type="compositionally biased region" description="Polar residues" evidence="8">
    <location>
        <begin position="1"/>
        <end position="14"/>
    </location>
</feature>
<dbReference type="RefSeq" id="WP_369723955.1">
    <property type="nucleotide sequence ID" value="NZ_CP165734.1"/>
</dbReference>
<evidence type="ECO:0000256" key="5">
    <source>
        <dbReference type="ARBA" id="ARBA00023002"/>
    </source>
</evidence>
<dbReference type="CDD" id="cd23935">
    <property type="entry name" value="AGPR_2_C"/>
    <property type="match status" value="1"/>
</dbReference>
<dbReference type="Pfam" id="PF01118">
    <property type="entry name" value="Semialdhyde_dh"/>
    <property type="match status" value="1"/>
</dbReference>
<dbReference type="NCBIfam" id="TIGR01851">
    <property type="entry name" value="argC_other"/>
    <property type="match status" value="1"/>
</dbReference>
<keyword evidence="1 6" id="KW-0963">Cytoplasm</keyword>
<evidence type="ECO:0000256" key="3">
    <source>
        <dbReference type="ARBA" id="ARBA00022605"/>
    </source>
</evidence>
<dbReference type="GO" id="GO:0005737">
    <property type="term" value="C:cytoplasm"/>
    <property type="evidence" value="ECO:0007669"/>
    <property type="project" value="UniProtKB-SubCell"/>
</dbReference>
<evidence type="ECO:0000256" key="1">
    <source>
        <dbReference type="ARBA" id="ARBA00022490"/>
    </source>
</evidence>